<evidence type="ECO:0000256" key="10">
    <source>
        <dbReference type="ARBA" id="ARBA00022777"/>
    </source>
</evidence>
<keyword evidence="11" id="KW-0067">ATP-binding</keyword>
<dbReference type="InterPro" id="IPR001245">
    <property type="entry name" value="Ser-Thr/Tyr_kinase_cat_dom"/>
</dbReference>
<evidence type="ECO:0000256" key="15">
    <source>
        <dbReference type="ARBA" id="ARBA00023170"/>
    </source>
</evidence>
<feature type="domain" description="Gnk2-homologous" evidence="23">
    <location>
        <begin position="724"/>
        <end position="830"/>
    </location>
</feature>
<dbReference type="GO" id="GO:0004674">
    <property type="term" value="F:protein serine/threonine kinase activity"/>
    <property type="evidence" value="ECO:0007669"/>
    <property type="project" value="UniProtKB-KW"/>
</dbReference>
<dbReference type="PANTHER" id="PTHR27002">
    <property type="entry name" value="RECEPTOR-LIKE SERINE/THREONINE-PROTEIN KINASE SD1-8"/>
    <property type="match status" value="1"/>
</dbReference>
<protein>
    <recommendedName>
        <fullName evidence="2">non-specific serine/threonine protein kinase</fullName>
        <ecNumber evidence="2">2.7.11.1</ecNumber>
    </recommendedName>
</protein>
<feature type="transmembrane region" description="Helical" evidence="20">
    <location>
        <begin position="694"/>
        <end position="718"/>
    </location>
</feature>
<accession>A0A8T3AP06</accession>
<feature type="domain" description="Gnk2-homologous" evidence="23">
    <location>
        <begin position="836"/>
        <end position="935"/>
    </location>
</feature>
<dbReference type="CDD" id="cd23509">
    <property type="entry name" value="Gnk2-like"/>
    <property type="match status" value="4"/>
</dbReference>
<evidence type="ECO:0000256" key="6">
    <source>
        <dbReference type="ARBA" id="ARBA00022692"/>
    </source>
</evidence>
<organism evidence="24 25">
    <name type="scientific">Dendrobium nobile</name>
    <name type="common">Orchid</name>
    <dbReference type="NCBI Taxonomy" id="94219"/>
    <lineage>
        <taxon>Eukaryota</taxon>
        <taxon>Viridiplantae</taxon>
        <taxon>Streptophyta</taxon>
        <taxon>Embryophyta</taxon>
        <taxon>Tracheophyta</taxon>
        <taxon>Spermatophyta</taxon>
        <taxon>Magnoliopsida</taxon>
        <taxon>Liliopsida</taxon>
        <taxon>Asparagales</taxon>
        <taxon>Orchidaceae</taxon>
        <taxon>Epidendroideae</taxon>
        <taxon>Malaxideae</taxon>
        <taxon>Dendrobiinae</taxon>
        <taxon>Dendrobium</taxon>
    </lineage>
</organism>
<dbReference type="CDD" id="cd12087">
    <property type="entry name" value="TM_EGFR-like"/>
    <property type="match status" value="1"/>
</dbReference>
<feature type="transmembrane region" description="Helical" evidence="20">
    <location>
        <begin position="292"/>
        <end position="312"/>
    </location>
</feature>
<keyword evidence="13 20" id="KW-0472">Membrane</keyword>
<keyword evidence="9" id="KW-0547">Nucleotide-binding</keyword>
<sequence>MALRSSLLLSLQIFLFLACTTPSESVPLTSCGTTNYTAGSPYESNLRSLITKLVVYTWNSSSFYSTATIGSSPDDQVFGLAQCRPDVSASTCFDCLNSLAAASAKPNGGCPLYKSAALRADECVLRYSDQRFFSILDTSLYVYIIYFENASNPVVFNKTVHDLMDKISPQASEAESRFGSGQTNYSDLRDIYGMAWCTQDLSSSDCQQCLDGVAGKLQVDRVASQVMTVSCITRFQTSSFLSVLPPPPPPPPSQQSQTPPFTAEGPFRPPPAPAVDDGNSANAKSSNTVKKILIIALPIAFASAALCVFVLLQLRKKRVLKRLPTGHLVPKEKNMRNTESLLFDLDTIIKATNNFSEENKLGEGGFGPVYKGLLEDGQQIAVKRLSRTSTQGFVEMKNEVALVAKLQHKNLVRLLGCCLEENEMMLVYEYLPKTSLEKYLFDPTERPQLDWGTRYKIIEGIGRGLLYLHEESRLKIIHRDLKASNILLDNNMTPKISDFGLARLFRIDQTQQNTNRIAGTFGYMAPEYAMHGLLSTKSDVFSYGVLILEIITGRRNCFSTDIEHPLDLLSYVWKNWNQLMPLQVVDECLGHEYHPQEALKCLHIGLLCVQEDSLLRPSMASVMLLISSVSTSFPAPSMPPFYVGGSSHADSESFEREIEQDISMNEQLRAESANSVTITDLEARLKYLLGTSMASIPAMQALFSLLLSALQIIFFLSIKTSSQSTTLLTYCFGANYNSSSPYSTNLHRILADITHSVPNSPSLYSTSAAGNSSSSQLFVLAQCRPDSSKELCSSCLSRASSTLMAGVCGGNKSAAIRNDYCLLRYSDNRFFGIPMLTPFEGRYEIENASKPKVFSGRVKRLMQKVSDAAAAAESRFAANSSHQKDVYGMAWCTRDLSSSDCLQCLYWAMSELVMTKVGAQVESVSCAVRFEQYLFFSQQLVSSPPIPSAFSGDGDNSAIDGGTGQRNNNTKKIIVAGTTGGAVAFLFLSAIFIFLIRRRRKKPIVLSSRHAEDDDISSNAILSLDLATIRSATNNFSEANRLGEGGFGPVYMGVLRGGQEIAVKRLSRSSGQGILEMKNEVVFMAKLQHKNLVRLVGCCLEEDEKLLVYEYLPNKSLDKLLFDPDRQIQLDWPTRYKIIEGVCRGLLYLHEDSRFRIIHRDVKASNILLDADMNPKISDFGLAKLSGINEHEGNNTTRIAGTYGYMSPEYAFRGLFSTKSDVFSYGVLILEIITGRSSSCFLSASNNLDFLSYVWQYWNQGMALQLVDHSLGSEYPPEEALKCIQIGLLCVQEDPIERPSMNSLAVMLSRHSVTLPVPSMPEFLQRLQVIVAHSSEIDMPRSDYSELRGNLSTSDFLSSCSGSFRLLSPASPLE</sequence>
<evidence type="ECO:0000256" key="1">
    <source>
        <dbReference type="ARBA" id="ARBA00004167"/>
    </source>
</evidence>
<keyword evidence="5" id="KW-0808">Transferase</keyword>
<evidence type="ECO:0000256" key="4">
    <source>
        <dbReference type="ARBA" id="ARBA00022553"/>
    </source>
</evidence>
<feature type="chain" id="PRO_5035727256" description="non-specific serine/threonine protein kinase" evidence="21">
    <location>
        <begin position="26"/>
        <end position="1374"/>
    </location>
</feature>
<feature type="domain" description="Protein kinase" evidence="22">
    <location>
        <begin position="355"/>
        <end position="642"/>
    </location>
</feature>
<evidence type="ECO:0000256" key="5">
    <source>
        <dbReference type="ARBA" id="ARBA00022679"/>
    </source>
</evidence>
<dbReference type="FunFam" id="1.10.510.10:FF:000343">
    <property type="entry name" value="Cysteine-rich receptor-like protein kinase 28"/>
    <property type="match status" value="2"/>
</dbReference>
<evidence type="ECO:0000256" key="2">
    <source>
        <dbReference type="ARBA" id="ARBA00012513"/>
    </source>
</evidence>
<dbReference type="SMART" id="SM00220">
    <property type="entry name" value="S_TKc"/>
    <property type="match status" value="2"/>
</dbReference>
<name>A0A8T3AP06_DENNO</name>
<evidence type="ECO:0000313" key="24">
    <source>
        <dbReference type="EMBL" id="KAI0497850.1"/>
    </source>
</evidence>
<keyword evidence="3" id="KW-0723">Serine/threonine-protein kinase</keyword>
<evidence type="ECO:0000256" key="16">
    <source>
        <dbReference type="ARBA" id="ARBA00023180"/>
    </source>
</evidence>
<comment type="catalytic activity">
    <reaction evidence="18">
        <text>L-seryl-[protein] + ATP = O-phospho-L-seryl-[protein] + ADP + H(+)</text>
        <dbReference type="Rhea" id="RHEA:17989"/>
        <dbReference type="Rhea" id="RHEA-COMP:9863"/>
        <dbReference type="Rhea" id="RHEA-COMP:11604"/>
        <dbReference type="ChEBI" id="CHEBI:15378"/>
        <dbReference type="ChEBI" id="CHEBI:29999"/>
        <dbReference type="ChEBI" id="CHEBI:30616"/>
        <dbReference type="ChEBI" id="CHEBI:83421"/>
        <dbReference type="ChEBI" id="CHEBI:456216"/>
        <dbReference type="EC" id="2.7.11.1"/>
    </reaction>
</comment>
<gene>
    <name evidence="24" type="ORF">KFK09_021088</name>
</gene>
<comment type="subcellular location">
    <subcellularLocation>
        <location evidence="1">Membrane</location>
        <topology evidence="1">Single-pass membrane protein</topology>
    </subcellularLocation>
</comment>
<evidence type="ECO:0000256" key="8">
    <source>
        <dbReference type="ARBA" id="ARBA00022737"/>
    </source>
</evidence>
<feature type="domain" description="Gnk2-homologous" evidence="23">
    <location>
        <begin position="138"/>
        <end position="240"/>
    </location>
</feature>
<dbReference type="GO" id="GO:0005886">
    <property type="term" value="C:plasma membrane"/>
    <property type="evidence" value="ECO:0007669"/>
    <property type="project" value="TreeGrafter"/>
</dbReference>
<dbReference type="EMBL" id="JAGYWB010000015">
    <property type="protein sequence ID" value="KAI0497850.1"/>
    <property type="molecule type" value="Genomic_DNA"/>
</dbReference>
<dbReference type="FunFam" id="3.30.200.20:FF:000195">
    <property type="entry name" value="G-type lectin S-receptor-like serine/threonine-protein kinase"/>
    <property type="match status" value="1"/>
</dbReference>
<keyword evidence="10" id="KW-0418">Kinase</keyword>
<feature type="region of interest" description="Disordered" evidence="19">
    <location>
        <begin position="242"/>
        <end position="282"/>
    </location>
</feature>
<keyword evidence="12 20" id="KW-1133">Transmembrane helix</keyword>
<dbReference type="FunFam" id="3.30.200.20:FF:000142">
    <property type="entry name" value="Cysteine-rich receptor-like protein kinase 10"/>
    <property type="match status" value="1"/>
</dbReference>
<dbReference type="InterPro" id="IPR008271">
    <property type="entry name" value="Ser/Thr_kinase_AS"/>
</dbReference>
<evidence type="ECO:0000256" key="14">
    <source>
        <dbReference type="ARBA" id="ARBA00023157"/>
    </source>
</evidence>
<evidence type="ECO:0000256" key="7">
    <source>
        <dbReference type="ARBA" id="ARBA00022729"/>
    </source>
</evidence>
<dbReference type="InterPro" id="IPR002902">
    <property type="entry name" value="GNK2"/>
</dbReference>
<dbReference type="Pfam" id="PF01657">
    <property type="entry name" value="Stress-antifung"/>
    <property type="match status" value="4"/>
</dbReference>
<feature type="transmembrane region" description="Helical" evidence="20">
    <location>
        <begin position="973"/>
        <end position="996"/>
    </location>
</feature>
<evidence type="ECO:0000256" key="13">
    <source>
        <dbReference type="ARBA" id="ARBA00023136"/>
    </source>
</evidence>
<dbReference type="Gene3D" id="3.30.430.20">
    <property type="entry name" value="Gnk2 domain, C-X8-C-X2-C motif"/>
    <property type="match status" value="4"/>
</dbReference>
<evidence type="ECO:0000256" key="17">
    <source>
        <dbReference type="ARBA" id="ARBA00047899"/>
    </source>
</evidence>
<evidence type="ECO:0000256" key="9">
    <source>
        <dbReference type="ARBA" id="ARBA00022741"/>
    </source>
</evidence>
<keyword evidence="25" id="KW-1185">Reference proteome</keyword>
<dbReference type="InterPro" id="IPR000719">
    <property type="entry name" value="Prot_kinase_dom"/>
</dbReference>
<keyword evidence="14" id="KW-1015">Disulfide bond</keyword>
<dbReference type="InterPro" id="IPR038408">
    <property type="entry name" value="GNK2_sf"/>
</dbReference>
<dbReference type="Pfam" id="PF07714">
    <property type="entry name" value="PK_Tyr_Ser-Thr"/>
    <property type="match status" value="2"/>
</dbReference>
<evidence type="ECO:0000313" key="25">
    <source>
        <dbReference type="Proteomes" id="UP000829196"/>
    </source>
</evidence>
<keyword evidence="8" id="KW-0677">Repeat</keyword>
<feature type="signal peptide" evidence="21">
    <location>
        <begin position="1"/>
        <end position="25"/>
    </location>
</feature>
<dbReference type="PROSITE" id="PS51257">
    <property type="entry name" value="PROKAR_LIPOPROTEIN"/>
    <property type="match status" value="1"/>
</dbReference>
<evidence type="ECO:0000256" key="19">
    <source>
        <dbReference type="SAM" id="MobiDB-lite"/>
    </source>
</evidence>
<reference evidence="24" key="1">
    <citation type="journal article" date="2022" name="Front. Genet.">
        <title>Chromosome-Scale Assembly of the Dendrobium nobile Genome Provides Insights Into the Molecular Mechanism of the Biosynthesis of the Medicinal Active Ingredient of Dendrobium.</title>
        <authorList>
            <person name="Xu Q."/>
            <person name="Niu S.-C."/>
            <person name="Li K.-L."/>
            <person name="Zheng P.-J."/>
            <person name="Zhang X.-J."/>
            <person name="Jia Y."/>
            <person name="Liu Y."/>
            <person name="Niu Y.-X."/>
            <person name="Yu L.-H."/>
            <person name="Chen D.-F."/>
            <person name="Zhang G.-Q."/>
        </authorList>
    </citation>
    <scope>NUCLEOTIDE SEQUENCE</scope>
    <source>
        <tissue evidence="24">Leaf</tissue>
    </source>
</reference>
<feature type="domain" description="Protein kinase" evidence="22">
    <location>
        <begin position="1036"/>
        <end position="1314"/>
    </location>
</feature>
<evidence type="ECO:0000256" key="11">
    <source>
        <dbReference type="ARBA" id="ARBA00022840"/>
    </source>
</evidence>
<keyword evidence="7 21" id="KW-0732">Signal</keyword>
<proteinExistence type="predicted"/>
<feature type="domain" description="Gnk2-homologous" evidence="23">
    <location>
        <begin position="24"/>
        <end position="132"/>
    </location>
</feature>
<evidence type="ECO:0000259" key="22">
    <source>
        <dbReference type="PROSITE" id="PS50011"/>
    </source>
</evidence>
<comment type="caution">
    <text evidence="24">The sequence shown here is derived from an EMBL/GenBank/DDBJ whole genome shotgun (WGS) entry which is preliminary data.</text>
</comment>
<feature type="compositionally biased region" description="Pro residues" evidence="19">
    <location>
        <begin position="244"/>
        <end position="253"/>
    </location>
</feature>
<dbReference type="GO" id="GO:0009737">
    <property type="term" value="P:response to abscisic acid"/>
    <property type="evidence" value="ECO:0007669"/>
    <property type="project" value="UniProtKB-ARBA"/>
</dbReference>
<keyword evidence="16" id="KW-0325">Glycoprotein</keyword>
<comment type="catalytic activity">
    <reaction evidence="17">
        <text>L-threonyl-[protein] + ATP = O-phospho-L-threonyl-[protein] + ADP + H(+)</text>
        <dbReference type="Rhea" id="RHEA:46608"/>
        <dbReference type="Rhea" id="RHEA-COMP:11060"/>
        <dbReference type="Rhea" id="RHEA-COMP:11605"/>
        <dbReference type="ChEBI" id="CHEBI:15378"/>
        <dbReference type="ChEBI" id="CHEBI:30013"/>
        <dbReference type="ChEBI" id="CHEBI:30616"/>
        <dbReference type="ChEBI" id="CHEBI:61977"/>
        <dbReference type="ChEBI" id="CHEBI:456216"/>
        <dbReference type="EC" id="2.7.11.1"/>
    </reaction>
</comment>
<evidence type="ECO:0000256" key="20">
    <source>
        <dbReference type="SAM" id="Phobius"/>
    </source>
</evidence>
<dbReference type="EC" id="2.7.11.1" evidence="2"/>
<dbReference type="PANTHER" id="PTHR27002:SF181">
    <property type="entry name" value="RECEPTOR-LIKE SERINE_THREONINE-PROTEIN KINASE"/>
    <property type="match status" value="1"/>
</dbReference>
<dbReference type="GO" id="GO:0005524">
    <property type="term" value="F:ATP binding"/>
    <property type="evidence" value="ECO:0007669"/>
    <property type="project" value="UniProtKB-KW"/>
</dbReference>
<dbReference type="SMR" id="A0A8T3AP06"/>
<evidence type="ECO:0000256" key="3">
    <source>
        <dbReference type="ARBA" id="ARBA00022527"/>
    </source>
</evidence>
<evidence type="ECO:0000256" key="12">
    <source>
        <dbReference type="ARBA" id="ARBA00022989"/>
    </source>
</evidence>
<dbReference type="Gene3D" id="3.30.200.20">
    <property type="entry name" value="Phosphorylase Kinase, domain 1"/>
    <property type="match status" value="2"/>
</dbReference>
<dbReference type="Gene3D" id="1.10.510.10">
    <property type="entry name" value="Transferase(Phosphotransferase) domain 1"/>
    <property type="match status" value="2"/>
</dbReference>
<evidence type="ECO:0000256" key="21">
    <source>
        <dbReference type="SAM" id="SignalP"/>
    </source>
</evidence>
<dbReference type="Proteomes" id="UP000829196">
    <property type="component" value="Unassembled WGS sequence"/>
</dbReference>
<dbReference type="OrthoDB" id="688481at2759"/>
<evidence type="ECO:0000256" key="18">
    <source>
        <dbReference type="ARBA" id="ARBA00048679"/>
    </source>
</evidence>
<evidence type="ECO:0000259" key="23">
    <source>
        <dbReference type="PROSITE" id="PS51473"/>
    </source>
</evidence>
<dbReference type="PROSITE" id="PS00108">
    <property type="entry name" value="PROTEIN_KINASE_ST"/>
    <property type="match status" value="2"/>
</dbReference>
<dbReference type="InterPro" id="IPR011009">
    <property type="entry name" value="Kinase-like_dom_sf"/>
</dbReference>
<keyword evidence="4" id="KW-0597">Phosphoprotein</keyword>
<dbReference type="CDD" id="cd14066">
    <property type="entry name" value="STKc_IRAK"/>
    <property type="match status" value="2"/>
</dbReference>
<keyword evidence="15" id="KW-0675">Receptor</keyword>
<dbReference type="SUPFAM" id="SSF56112">
    <property type="entry name" value="Protein kinase-like (PK-like)"/>
    <property type="match status" value="2"/>
</dbReference>
<dbReference type="PROSITE" id="PS51473">
    <property type="entry name" value="GNK2"/>
    <property type="match status" value="4"/>
</dbReference>
<dbReference type="PROSITE" id="PS50011">
    <property type="entry name" value="PROTEIN_KINASE_DOM"/>
    <property type="match status" value="2"/>
</dbReference>
<keyword evidence="6 20" id="KW-0812">Transmembrane</keyword>